<dbReference type="Proteomes" id="UP001189624">
    <property type="component" value="Chromosome 9"/>
</dbReference>
<gene>
    <name evidence="1" type="ORF">AYBTSS11_LOCUS25526</name>
</gene>
<keyword evidence="2" id="KW-1185">Reference proteome</keyword>
<feature type="non-terminal residue" evidence="1">
    <location>
        <position position="1"/>
    </location>
</feature>
<dbReference type="Gramene" id="rna-AYBTSS11_LOCUS25526">
    <property type="protein sequence ID" value="CAJ1973465.1"/>
    <property type="gene ID" value="gene-AYBTSS11_LOCUS25526"/>
</dbReference>
<accession>A0AA86W0G1</accession>
<name>A0AA86W0G1_9FABA</name>
<protein>
    <submittedName>
        <fullName evidence="1">Uncharacterized protein</fullName>
    </submittedName>
</protein>
<proteinExistence type="predicted"/>
<evidence type="ECO:0000313" key="1">
    <source>
        <dbReference type="EMBL" id="CAJ1973465.1"/>
    </source>
</evidence>
<dbReference type="EMBL" id="OY731406">
    <property type="protein sequence ID" value="CAJ1973465.1"/>
    <property type="molecule type" value="Genomic_DNA"/>
</dbReference>
<evidence type="ECO:0000313" key="2">
    <source>
        <dbReference type="Proteomes" id="UP001189624"/>
    </source>
</evidence>
<dbReference type="AlphaFoldDB" id="A0AA86W0G1"/>
<reference evidence="1" key="1">
    <citation type="submission" date="2023-10" db="EMBL/GenBank/DDBJ databases">
        <authorList>
            <person name="Domelevo Entfellner J.-B."/>
        </authorList>
    </citation>
    <scope>NUCLEOTIDE SEQUENCE</scope>
</reference>
<organism evidence="1 2">
    <name type="scientific">Sphenostylis stenocarpa</name>
    <dbReference type="NCBI Taxonomy" id="92480"/>
    <lineage>
        <taxon>Eukaryota</taxon>
        <taxon>Viridiplantae</taxon>
        <taxon>Streptophyta</taxon>
        <taxon>Embryophyta</taxon>
        <taxon>Tracheophyta</taxon>
        <taxon>Spermatophyta</taxon>
        <taxon>Magnoliopsida</taxon>
        <taxon>eudicotyledons</taxon>
        <taxon>Gunneridae</taxon>
        <taxon>Pentapetalae</taxon>
        <taxon>rosids</taxon>
        <taxon>fabids</taxon>
        <taxon>Fabales</taxon>
        <taxon>Fabaceae</taxon>
        <taxon>Papilionoideae</taxon>
        <taxon>50 kb inversion clade</taxon>
        <taxon>NPAAA clade</taxon>
        <taxon>indigoferoid/millettioid clade</taxon>
        <taxon>Phaseoleae</taxon>
        <taxon>Sphenostylis</taxon>
    </lineage>
</organism>
<sequence length="54" mass="6014">YGNEVVFIDDVIKLGETQDDAIANEIRVDNLVTSRVPRHAIDQAHVSTLLRAKP</sequence>